<gene>
    <name evidence="1" type="ORF">KUCAC02_000453</name>
</gene>
<feature type="non-terminal residue" evidence="1">
    <location>
        <position position="55"/>
    </location>
</feature>
<protein>
    <submittedName>
        <fullName evidence="1">Uncharacterized protein</fullName>
    </submittedName>
</protein>
<feature type="non-terminal residue" evidence="1">
    <location>
        <position position="1"/>
    </location>
</feature>
<evidence type="ECO:0000313" key="1">
    <source>
        <dbReference type="EMBL" id="KAI4808391.1"/>
    </source>
</evidence>
<dbReference type="EMBL" id="CM043802">
    <property type="protein sequence ID" value="KAI4808391.1"/>
    <property type="molecule type" value="Genomic_DNA"/>
</dbReference>
<organism evidence="1 2">
    <name type="scientific">Chaenocephalus aceratus</name>
    <name type="common">Blackfin icefish</name>
    <name type="synonym">Chaenichthys aceratus</name>
    <dbReference type="NCBI Taxonomy" id="36190"/>
    <lineage>
        <taxon>Eukaryota</taxon>
        <taxon>Metazoa</taxon>
        <taxon>Chordata</taxon>
        <taxon>Craniata</taxon>
        <taxon>Vertebrata</taxon>
        <taxon>Euteleostomi</taxon>
        <taxon>Actinopterygii</taxon>
        <taxon>Neopterygii</taxon>
        <taxon>Teleostei</taxon>
        <taxon>Neoteleostei</taxon>
        <taxon>Acanthomorphata</taxon>
        <taxon>Eupercaria</taxon>
        <taxon>Perciformes</taxon>
        <taxon>Notothenioidei</taxon>
        <taxon>Channichthyidae</taxon>
        <taxon>Chaenocephalus</taxon>
    </lineage>
</organism>
<dbReference type="Proteomes" id="UP001057452">
    <property type="component" value="Chromosome 18"/>
</dbReference>
<sequence>MPSADLAASQPPLLPLPFSPPPPPSSSTPLRGDRSERREGEIEEVERGDCRRAEL</sequence>
<keyword evidence="2" id="KW-1185">Reference proteome</keyword>
<name>A0ACB9W5J3_CHAAC</name>
<evidence type="ECO:0000313" key="2">
    <source>
        <dbReference type="Proteomes" id="UP001057452"/>
    </source>
</evidence>
<proteinExistence type="predicted"/>
<accession>A0ACB9W5J3</accession>
<comment type="caution">
    <text evidence="1">The sequence shown here is derived from an EMBL/GenBank/DDBJ whole genome shotgun (WGS) entry which is preliminary data.</text>
</comment>
<reference evidence="1" key="1">
    <citation type="submission" date="2022-05" db="EMBL/GenBank/DDBJ databases">
        <title>Chromosome-level genome of Chaenocephalus aceratus.</title>
        <authorList>
            <person name="Park H."/>
        </authorList>
    </citation>
    <scope>NUCLEOTIDE SEQUENCE</scope>
    <source>
        <strain evidence="1">KU_202001</strain>
    </source>
</reference>